<keyword evidence="3" id="KW-1185">Reference proteome</keyword>
<gene>
    <name evidence="2" type="ORF">OWR29_25425</name>
</gene>
<comment type="caution">
    <text evidence="2">The sequence shown here is derived from an EMBL/GenBank/DDBJ whole genome shotgun (WGS) entry which is preliminary data.</text>
</comment>
<evidence type="ECO:0000313" key="2">
    <source>
        <dbReference type="EMBL" id="MCY1141353.1"/>
    </source>
</evidence>
<dbReference type="Proteomes" id="UP001151002">
    <property type="component" value="Unassembled WGS sequence"/>
</dbReference>
<dbReference type="EMBL" id="JAPNTZ010000009">
    <property type="protein sequence ID" value="MCY1141353.1"/>
    <property type="molecule type" value="Genomic_DNA"/>
</dbReference>
<evidence type="ECO:0000313" key="3">
    <source>
        <dbReference type="Proteomes" id="UP001151002"/>
    </source>
</evidence>
<feature type="region of interest" description="Disordered" evidence="1">
    <location>
        <begin position="1"/>
        <end position="33"/>
    </location>
</feature>
<protein>
    <submittedName>
        <fullName evidence="2">Uncharacterized protein</fullName>
    </submittedName>
</protein>
<proteinExistence type="predicted"/>
<organism evidence="2 3">
    <name type="scientific">Paractinoplanes pyxinae</name>
    <dbReference type="NCBI Taxonomy" id="2997416"/>
    <lineage>
        <taxon>Bacteria</taxon>
        <taxon>Bacillati</taxon>
        <taxon>Actinomycetota</taxon>
        <taxon>Actinomycetes</taxon>
        <taxon>Micromonosporales</taxon>
        <taxon>Micromonosporaceae</taxon>
        <taxon>Paractinoplanes</taxon>
    </lineage>
</organism>
<accession>A0ABT4B4B5</accession>
<dbReference type="RefSeq" id="WP_267565740.1">
    <property type="nucleotide sequence ID" value="NZ_JAPNTZ010000009.1"/>
</dbReference>
<name>A0ABT4B4B5_9ACTN</name>
<sequence>MSLTPARVPLVHTGPKATQQAKPHKYEPDVTTPGTCTSCHLVKGHRLHDEAAIREHLAQLDEAQAEQRRRIGEAD</sequence>
<evidence type="ECO:0000256" key="1">
    <source>
        <dbReference type="SAM" id="MobiDB-lite"/>
    </source>
</evidence>
<reference evidence="2" key="1">
    <citation type="submission" date="2022-11" db="EMBL/GenBank/DDBJ databases">
        <authorList>
            <person name="Somphong A."/>
            <person name="Phongsopitanun W."/>
        </authorList>
    </citation>
    <scope>NUCLEOTIDE SEQUENCE</scope>
    <source>
        <strain evidence="2">Pm04-4</strain>
    </source>
</reference>